<evidence type="ECO:0000256" key="1">
    <source>
        <dbReference type="SAM" id="SignalP"/>
    </source>
</evidence>
<accession>A0A2N9LQB0</accession>
<dbReference type="Gene3D" id="3.10.450.50">
    <property type="match status" value="1"/>
</dbReference>
<feature type="domain" description="SnoaL-like" evidence="2">
    <location>
        <begin position="34"/>
        <end position="157"/>
    </location>
</feature>
<dbReference type="InterPro" id="IPR037401">
    <property type="entry name" value="SnoaL-like"/>
</dbReference>
<reference evidence="4" key="1">
    <citation type="submission" date="2018-02" db="EMBL/GenBank/DDBJ databases">
        <authorList>
            <person name="Hausmann B."/>
        </authorList>
    </citation>
    <scope>NUCLEOTIDE SEQUENCE [LARGE SCALE GENOMIC DNA]</scope>
    <source>
        <strain evidence="4">Peat soil MAG SbA5</strain>
    </source>
</reference>
<keyword evidence="1" id="KW-0732">Signal</keyword>
<proteinExistence type="predicted"/>
<evidence type="ECO:0000259" key="2">
    <source>
        <dbReference type="Pfam" id="PF13474"/>
    </source>
</evidence>
<organism evidence="3 4">
    <name type="scientific">Candidatus Sulfuritelmatomonas gaucii</name>
    <dbReference type="NCBI Taxonomy" id="2043161"/>
    <lineage>
        <taxon>Bacteria</taxon>
        <taxon>Pseudomonadati</taxon>
        <taxon>Acidobacteriota</taxon>
        <taxon>Terriglobia</taxon>
        <taxon>Terriglobales</taxon>
        <taxon>Acidobacteriaceae</taxon>
        <taxon>Candidatus Sulfuritelmatomonas</taxon>
    </lineage>
</organism>
<dbReference type="Proteomes" id="UP000239735">
    <property type="component" value="Unassembled WGS sequence"/>
</dbReference>
<protein>
    <recommendedName>
        <fullName evidence="2">SnoaL-like domain-containing protein</fullName>
    </recommendedName>
</protein>
<name>A0A2N9LQB0_9BACT</name>
<gene>
    <name evidence="3" type="ORF">SBA5_490040</name>
</gene>
<feature type="chain" id="PRO_5014627727" description="SnoaL-like domain-containing protein" evidence="1">
    <location>
        <begin position="27"/>
        <end position="172"/>
    </location>
</feature>
<dbReference type="EMBL" id="OKRB01000107">
    <property type="protein sequence ID" value="SPE25263.1"/>
    <property type="molecule type" value="Genomic_DNA"/>
</dbReference>
<dbReference type="SUPFAM" id="SSF54427">
    <property type="entry name" value="NTF2-like"/>
    <property type="match status" value="1"/>
</dbReference>
<feature type="signal peptide" evidence="1">
    <location>
        <begin position="1"/>
        <end position="26"/>
    </location>
</feature>
<evidence type="ECO:0000313" key="4">
    <source>
        <dbReference type="Proteomes" id="UP000239735"/>
    </source>
</evidence>
<dbReference type="OrthoDB" id="9812295at2"/>
<dbReference type="InterPro" id="IPR032710">
    <property type="entry name" value="NTF2-like_dom_sf"/>
</dbReference>
<evidence type="ECO:0000313" key="3">
    <source>
        <dbReference type="EMBL" id="SPE25263.1"/>
    </source>
</evidence>
<dbReference type="AlphaFoldDB" id="A0A2N9LQB0"/>
<dbReference type="Pfam" id="PF13474">
    <property type="entry name" value="SnoaL_3"/>
    <property type="match status" value="1"/>
</dbReference>
<sequence length="172" mass="19250">MKKLVFFAAVVLLSMCNLSGGLRAQAQSKDEQAIRTLETKFAMAFVAKNVDEIMKFYAPGDQLLVFDLITPRQYAGWDAYKKDWQDTFALMKGTPEFDTKDLGVTTDGKLAWSHSIQHASWTGTDGTPFEMTVRVTDCYKKIDGKWLIVLEHVSVPLDLSGPKPVPDLMSKP</sequence>